<feature type="region of interest" description="Disordered" evidence="1">
    <location>
        <begin position="411"/>
        <end position="483"/>
    </location>
</feature>
<accession>A0A0K6GBX8</accession>
<dbReference type="AlphaFoldDB" id="A0A0K6GBX8"/>
<keyword evidence="2" id="KW-0812">Transmembrane</keyword>
<feature type="compositionally biased region" description="Polar residues" evidence="1">
    <location>
        <begin position="288"/>
        <end position="321"/>
    </location>
</feature>
<gene>
    <name evidence="3" type="ORF">RSOLAG22IIIB_01969</name>
</gene>
<evidence type="ECO:0000313" key="3">
    <source>
        <dbReference type="EMBL" id="CUA75965.1"/>
    </source>
</evidence>
<keyword evidence="2" id="KW-1133">Transmembrane helix</keyword>
<feature type="region of interest" description="Disordered" evidence="1">
    <location>
        <begin position="288"/>
        <end position="322"/>
    </location>
</feature>
<proteinExistence type="predicted"/>
<evidence type="ECO:0000256" key="1">
    <source>
        <dbReference type="SAM" id="MobiDB-lite"/>
    </source>
</evidence>
<feature type="transmembrane region" description="Helical" evidence="2">
    <location>
        <begin position="324"/>
        <end position="348"/>
    </location>
</feature>
<dbReference type="EMBL" id="CYGV01001622">
    <property type="protein sequence ID" value="CUA75965.1"/>
    <property type="molecule type" value="Genomic_DNA"/>
</dbReference>
<dbReference type="Proteomes" id="UP000044841">
    <property type="component" value="Unassembled WGS sequence"/>
</dbReference>
<reference evidence="3 4" key="1">
    <citation type="submission" date="2015-07" db="EMBL/GenBank/DDBJ databases">
        <authorList>
            <person name="Noorani M."/>
        </authorList>
    </citation>
    <scope>NUCLEOTIDE SEQUENCE [LARGE SCALE GENOMIC DNA]</scope>
    <source>
        <strain evidence="3">BBA 69670</strain>
    </source>
</reference>
<feature type="region of interest" description="Disordered" evidence="1">
    <location>
        <begin position="14"/>
        <end position="35"/>
    </location>
</feature>
<evidence type="ECO:0000256" key="2">
    <source>
        <dbReference type="SAM" id="Phobius"/>
    </source>
</evidence>
<keyword evidence="4" id="KW-1185">Reference proteome</keyword>
<feature type="compositionally biased region" description="Low complexity" evidence="1">
    <location>
        <begin position="14"/>
        <end position="27"/>
    </location>
</feature>
<dbReference type="Gene3D" id="1.20.5.510">
    <property type="entry name" value="Single helix bin"/>
    <property type="match status" value="1"/>
</dbReference>
<name>A0A0K6GBX8_9AGAM</name>
<feature type="compositionally biased region" description="Basic and acidic residues" evidence="1">
    <location>
        <begin position="439"/>
        <end position="457"/>
    </location>
</feature>
<keyword evidence="2" id="KW-0472">Membrane</keyword>
<organism evidence="3 4">
    <name type="scientific">Rhizoctonia solani</name>
    <dbReference type="NCBI Taxonomy" id="456999"/>
    <lineage>
        <taxon>Eukaryota</taxon>
        <taxon>Fungi</taxon>
        <taxon>Dikarya</taxon>
        <taxon>Basidiomycota</taxon>
        <taxon>Agaricomycotina</taxon>
        <taxon>Agaricomycetes</taxon>
        <taxon>Cantharellales</taxon>
        <taxon>Ceratobasidiaceae</taxon>
        <taxon>Rhizoctonia</taxon>
    </lineage>
</organism>
<evidence type="ECO:0008006" key="5">
    <source>
        <dbReference type="Google" id="ProtNLM"/>
    </source>
</evidence>
<sequence length="483" mass="53299">MHLMGLLTEKDAWAPSSACPTSPTPSKSKPEDPRLMNPIYSTCPTHPITIGQASNRLQAPRGAFLASPRSRSHSSLDRHITTQRTQSWSPTVVLPCLVVRTSKQIAQWIVEMTVFGRRVAPSRLLGILVLLMSTATSRAGEPIACKYNETAGWSQFGAEGKDVCNVAQTLMNNTCQSGMPILDTSTMRLEDVWYTASEFKSANAKRCACDRVMFNLLSACAGCQKWDWQNVTTHNMTWQAFHTYQDGECPNGDLQKRGVEWNSPAPAWAKDFRENSFNPIRAQSIIPAQTTDASPSSASQAAETSPAVTDDVSQGTASSSGPPIGAIVGGVIGGLIFLGAIAGLVYWLHCRKRRARDVAPSSEFLKREYFMEQPPLLPAHERRESTYQDEIEEEMRPTPAHRRSWVGGFATTRRHEDDEDDDSEMLPPFTRGTYIGPSPHEKGHPERRDTGDTDLTVHTDNTTTFFLSSASPPKRSGPSDYHT</sequence>
<protein>
    <recommendedName>
        <fullName evidence="5">Transmembrane protein</fullName>
    </recommendedName>
</protein>
<evidence type="ECO:0000313" key="4">
    <source>
        <dbReference type="Proteomes" id="UP000044841"/>
    </source>
</evidence>